<name>A0A9P6JSM1_9AGAR</name>
<feature type="domain" description="C2" evidence="2">
    <location>
        <begin position="324"/>
        <end position="464"/>
    </location>
</feature>
<keyword evidence="1" id="KW-0812">Transmembrane</keyword>
<feature type="transmembrane region" description="Helical" evidence="1">
    <location>
        <begin position="169"/>
        <end position="187"/>
    </location>
</feature>
<feature type="transmembrane region" description="Helical" evidence="1">
    <location>
        <begin position="309"/>
        <end position="330"/>
    </location>
</feature>
<accession>A0A9P6JSM1</accession>
<comment type="caution">
    <text evidence="3">The sequence shown here is derived from an EMBL/GenBank/DDBJ whole genome shotgun (WGS) entry which is preliminary data.</text>
</comment>
<dbReference type="SUPFAM" id="SSF49562">
    <property type="entry name" value="C2 domain (Calcium/lipid-binding domain, CaLB)"/>
    <property type="match status" value="1"/>
</dbReference>
<feature type="transmembrane region" description="Helical" evidence="1">
    <location>
        <begin position="278"/>
        <end position="297"/>
    </location>
</feature>
<dbReference type="EMBL" id="MU157836">
    <property type="protein sequence ID" value="KAF9531078.1"/>
    <property type="molecule type" value="Genomic_DNA"/>
</dbReference>
<keyword evidence="4" id="KW-1185">Reference proteome</keyword>
<evidence type="ECO:0000313" key="3">
    <source>
        <dbReference type="EMBL" id="KAF9531078.1"/>
    </source>
</evidence>
<proteinExistence type="predicted"/>
<keyword evidence="1" id="KW-0472">Membrane</keyword>
<dbReference type="InterPro" id="IPR035892">
    <property type="entry name" value="C2_domain_sf"/>
</dbReference>
<keyword evidence="1" id="KW-1133">Transmembrane helix</keyword>
<reference evidence="3" key="1">
    <citation type="submission" date="2020-11" db="EMBL/GenBank/DDBJ databases">
        <authorList>
            <consortium name="DOE Joint Genome Institute"/>
            <person name="Ahrendt S."/>
            <person name="Riley R."/>
            <person name="Andreopoulos W."/>
            <person name="Labutti K."/>
            <person name="Pangilinan J."/>
            <person name="Ruiz-Duenas F.J."/>
            <person name="Barrasa J.M."/>
            <person name="Sanchez-Garcia M."/>
            <person name="Camarero S."/>
            <person name="Miyauchi S."/>
            <person name="Serrano A."/>
            <person name="Linde D."/>
            <person name="Babiker R."/>
            <person name="Drula E."/>
            <person name="Ayuso-Fernandez I."/>
            <person name="Pacheco R."/>
            <person name="Padilla G."/>
            <person name="Ferreira P."/>
            <person name="Barriuso J."/>
            <person name="Kellner H."/>
            <person name="Castanera R."/>
            <person name="Alfaro M."/>
            <person name="Ramirez L."/>
            <person name="Pisabarro A.G."/>
            <person name="Kuo A."/>
            <person name="Tritt A."/>
            <person name="Lipzen A."/>
            <person name="He G."/>
            <person name="Yan M."/>
            <person name="Ng V."/>
            <person name="Cullen D."/>
            <person name="Martin F."/>
            <person name="Rosso M.-N."/>
            <person name="Henrissat B."/>
            <person name="Hibbett D."/>
            <person name="Martinez A.T."/>
            <person name="Grigoriev I.V."/>
        </authorList>
    </citation>
    <scope>NUCLEOTIDE SEQUENCE</scope>
    <source>
        <strain evidence="3">CBS 506.95</strain>
    </source>
</reference>
<gene>
    <name evidence="3" type="ORF">CPB83DRAFT_849293</name>
</gene>
<dbReference type="AlphaFoldDB" id="A0A9P6JSM1"/>
<dbReference type="SMART" id="SM00239">
    <property type="entry name" value="C2"/>
    <property type="match status" value="1"/>
</dbReference>
<dbReference type="Proteomes" id="UP000807306">
    <property type="component" value="Unassembled WGS sequence"/>
</dbReference>
<sequence>MSDTATQRCSGISSNPDISGPGVRVALYLQSLLSVVLVRFSPQDAPGAYWSMTSTAFSLIISSIVTSAQGQISLLDAIVVVYVLLLPILASALGLSEIAAPSNHKNPLRSVHSPLLIVANWTRSALTYSFALYVWISAPTFGSGSRECNEATRLIFFGASLPALGSGRYLNLTIWGVFTLLFVYRALKGARTIAIACRALLSSSASQALLKPKGPPRNEVHREIVTRFNFKSRERTTTNRLFRPRQIFHELLQGVMSQIMGWTPSGTGRWYRAYGRTILIALLAAWAIIMTELELALNELVTPNNQWGFGQILPLVLTISPLFSLYEYFLSRRASGPINKSRILRFNVKGGKGLQRPHCEVDSFGEELIEQLGEENIQRRRAPTAFVVVTIAEREQYTTYEHEHEKNPRWNEGFDVKLTDTSTIVIRVFDRKCIDAEWPSLIGFTTILPFSLLPPPVEGEPTPDLTPRQEPKDLETAIDSSSIEVDVPLIREGRTVPEMTIKISLSTDTSLPPTLPYVPPTLVGPQAVHTQTRVGLFKWGNKTVYGRKKETHTTVYQLQ</sequence>
<dbReference type="Pfam" id="PF00168">
    <property type="entry name" value="C2"/>
    <property type="match status" value="1"/>
</dbReference>
<dbReference type="OrthoDB" id="5427664at2759"/>
<dbReference type="PROSITE" id="PS50004">
    <property type="entry name" value="C2"/>
    <property type="match status" value="1"/>
</dbReference>
<dbReference type="InterPro" id="IPR000008">
    <property type="entry name" value="C2_dom"/>
</dbReference>
<evidence type="ECO:0000259" key="2">
    <source>
        <dbReference type="PROSITE" id="PS50004"/>
    </source>
</evidence>
<dbReference type="Gene3D" id="2.60.40.150">
    <property type="entry name" value="C2 domain"/>
    <property type="match status" value="1"/>
</dbReference>
<feature type="transmembrane region" description="Helical" evidence="1">
    <location>
        <begin position="72"/>
        <end position="95"/>
    </location>
</feature>
<organism evidence="3 4">
    <name type="scientific">Crepidotus variabilis</name>
    <dbReference type="NCBI Taxonomy" id="179855"/>
    <lineage>
        <taxon>Eukaryota</taxon>
        <taxon>Fungi</taxon>
        <taxon>Dikarya</taxon>
        <taxon>Basidiomycota</taxon>
        <taxon>Agaricomycotina</taxon>
        <taxon>Agaricomycetes</taxon>
        <taxon>Agaricomycetidae</taxon>
        <taxon>Agaricales</taxon>
        <taxon>Agaricineae</taxon>
        <taxon>Crepidotaceae</taxon>
        <taxon>Crepidotus</taxon>
    </lineage>
</organism>
<protein>
    <recommendedName>
        <fullName evidence="2">C2 domain-containing protein</fullName>
    </recommendedName>
</protein>
<evidence type="ECO:0000256" key="1">
    <source>
        <dbReference type="SAM" id="Phobius"/>
    </source>
</evidence>
<evidence type="ECO:0000313" key="4">
    <source>
        <dbReference type="Proteomes" id="UP000807306"/>
    </source>
</evidence>